<dbReference type="PROSITE" id="PS51826">
    <property type="entry name" value="PSBD"/>
    <property type="match status" value="1"/>
</dbReference>
<dbReference type="Pfam" id="PF02817">
    <property type="entry name" value="E3_binding"/>
    <property type="match status" value="1"/>
</dbReference>
<dbReference type="InterPro" id="IPR011646">
    <property type="entry name" value="KAP_P-loop"/>
</dbReference>
<keyword evidence="3" id="KW-0472">Membrane</keyword>
<feature type="region of interest" description="Disordered" evidence="2">
    <location>
        <begin position="288"/>
        <end position="319"/>
    </location>
</feature>
<feature type="region of interest" description="Disordered" evidence="2">
    <location>
        <begin position="425"/>
        <end position="445"/>
    </location>
</feature>
<dbReference type="EMBL" id="UOFU01000083">
    <property type="protein sequence ID" value="VAW95847.1"/>
    <property type="molecule type" value="Genomic_DNA"/>
</dbReference>
<protein>
    <submittedName>
        <fullName evidence="5">Phage T7 exclusion protein</fullName>
    </submittedName>
</protein>
<feature type="transmembrane region" description="Helical" evidence="3">
    <location>
        <begin position="12"/>
        <end position="31"/>
    </location>
</feature>
<dbReference type="InterPro" id="IPR036625">
    <property type="entry name" value="E3-bd_dom_sf"/>
</dbReference>
<keyword evidence="3" id="KW-0812">Transmembrane</keyword>
<evidence type="ECO:0000259" key="4">
    <source>
        <dbReference type="PROSITE" id="PS51826"/>
    </source>
</evidence>
<keyword evidence="3" id="KW-1133">Transmembrane helix</keyword>
<dbReference type="PANTHER" id="PTHR22674:SF6">
    <property type="entry name" value="NTPASE KAP FAMILY P-LOOP DOMAIN-CONTAINING PROTEIN 1"/>
    <property type="match status" value="1"/>
</dbReference>
<dbReference type="InterPro" id="IPR004167">
    <property type="entry name" value="PSBD"/>
</dbReference>
<reference evidence="5" key="1">
    <citation type="submission" date="2018-06" db="EMBL/GenBank/DDBJ databases">
        <authorList>
            <person name="Zhirakovskaya E."/>
        </authorList>
    </citation>
    <scope>NUCLEOTIDE SEQUENCE</scope>
</reference>
<feature type="non-terminal residue" evidence="5">
    <location>
        <position position="1"/>
    </location>
</feature>
<dbReference type="PANTHER" id="PTHR22674">
    <property type="entry name" value="NTPASE, KAP FAMILY P-LOOP DOMAIN-CONTAINING 1"/>
    <property type="match status" value="1"/>
</dbReference>
<proteinExistence type="inferred from homology"/>
<organism evidence="5">
    <name type="scientific">hydrothermal vent metagenome</name>
    <dbReference type="NCBI Taxonomy" id="652676"/>
    <lineage>
        <taxon>unclassified sequences</taxon>
        <taxon>metagenomes</taxon>
        <taxon>ecological metagenomes</taxon>
    </lineage>
</organism>
<evidence type="ECO:0000256" key="3">
    <source>
        <dbReference type="SAM" id="Phobius"/>
    </source>
</evidence>
<sequence>TNAATQHGINFYFTILLVVVIFLLAVLSIYVGQDLNLDELNTFESLLGTGWVGVLLLGLVKTAQKTWRFLEHPLADKLNTYLRLPDYGKHLGEIPIIKREIESLCEARLGAIPNGRLLVVVDDLDRCHPEKITETLDAIRLVMNLKNVAVVVAIDDRIAFRSVAEHYKDLAQDGMRSKEEVARDYLGKIIQLPVNLYRPWPSEIKNFIGKHLFQVAEETDAPKIDVPPDGPTEVSGKPVVPRVSPTAAALIKEQNLNAMAITGNGKKGRILKRDVVDFLQVEVEKKPENTSVTEVEETGRVEGSTAVPGPETDPDMEMDEAKRQEREAVMQDTASERDLFAELTRDMGFHNPRQLIRLRNSYRLLKGYRHSREGGSVDVQWVERLLHGLFWYEFLYQQKLTDRRLAELVAWQWSGRDWEKDAVQKSAEAREKTAASNDGRPANPPVVNMSRRLNRLFAGDAWDDGYADLMRTVQMVVLPNAQMGLLLSRHDMDGALDELTAATEGVPLDPWNLSLVARFKQEEPFSMHVDD</sequence>
<evidence type="ECO:0000256" key="2">
    <source>
        <dbReference type="SAM" id="MobiDB-lite"/>
    </source>
</evidence>
<comment type="similarity">
    <text evidence="1">Belongs to the 2-oxoacid dehydrogenase family.</text>
</comment>
<evidence type="ECO:0000313" key="5">
    <source>
        <dbReference type="EMBL" id="VAW95847.1"/>
    </source>
</evidence>
<name>A0A3B1A8C1_9ZZZZ</name>
<accession>A0A3B1A8C1</accession>
<gene>
    <name evidence="5" type="ORF">MNBD_GAMMA20-2431</name>
</gene>
<feature type="domain" description="Peripheral subunit-binding (PSBD)" evidence="4">
    <location>
        <begin position="242"/>
        <end position="279"/>
    </location>
</feature>
<evidence type="ECO:0000256" key="1">
    <source>
        <dbReference type="ARBA" id="ARBA00007317"/>
    </source>
</evidence>
<feature type="region of interest" description="Disordered" evidence="2">
    <location>
        <begin position="221"/>
        <end position="240"/>
    </location>
</feature>
<dbReference type="SUPFAM" id="SSF47005">
    <property type="entry name" value="Peripheral subunit-binding domain of 2-oxo acid dehydrogenase complex"/>
    <property type="match status" value="1"/>
</dbReference>
<dbReference type="InterPro" id="IPR052754">
    <property type="entry name" value="NTPase_KAP_P-loop"/>
</dbReference>
<dbReference type="GO" id="GO:0016746">
    <property type="term" value="F:acyltransferase activity"/>
    <property type="evidence" value="ECO:0007669"/>
    <property type="project" value="InterPro"/>
</dbReference>
<dbReference type="Pfam" id="PF07693">
    <property type="entry name" value="KAP_NTPase"/>
    <property type="match status" value="1"/>
</dbReference>
<dbReference type="Gene3D" id="4.10.320.10">
    <property type="entry name" value="E3-binding domain"/>
    <property type="match status" value="1"/>
</dbReference>
<dbReference type="AlphaFoldDB" id="A0A3B1A8C1"/>